<dbReference type="Proteomes" id="UP000245466">
    <property type="component" value="Unassembled WGS sequence"/>
</dbReference>
<evidence type="ECO:0000256" key="1">
    <source>
        <dbReference type="SAM" id="Phobius"/>
    </source>
</evidence>
<dbReference type="EMBL" id="QEKI01000010">
    <property type="protein sequence ID" value="PVY39708.1"/>
    <property type="molecule type" value="Genomic_DNA"/>
</dbReference>
<dbReference type="Pfam" id="PF20349">
    <property type="entry name" value="DUF6644"/>
    <property type="match status" value="1"/>
</dbReference>
<keyword evidence="1" id="KW-0812">Transmembrane</keyword>
<proteinExistence type="predicted"/>
<evidence type="ECO:0000313" key="4">
    <source>
        <dbReference type="Proteomes" id="UP000245466"/>
    </source>
</evidence>
<feature type="transmembrane region" description="Helical" evidence="1">
    <location>
        <begin position="36"/>
        <end position="55"/>
    </location>
</feature>
<feature type="transmembrane region" description="Helical" evidence="1">
    <location>
        <begin position="140"/>
        <end position="160"/>
    </location>
</feature>
<dbReference type="OrthoDB" id="3536934at2"/>
<name>A0A2U1ATH5_9BACT</name>
<keyword evidence="1" id="KW-1133">Transmembrane helix</keyword>
<feature type="domain" description="DUF6644" evidence="2">
    <location>
        <begin position="30"/>
        <end position="160"/>
    </location>
</feature>
<accession>A0A2U1ATH5</accession>
<keyword evidence="1" id="KW-0472">Membrane</keyword>
<dbReference type="AlphaFoldDB" id="A0A2U1ATH5"/>
<comment type="caution">
    <text evidence="3">The sequence shown here is derived from an EMBL/GenBank/DDBJ whole genome shotgun (WGS) entry which is preliminary data.</text>
</comment>
<evidence type="ECO:0000313" key="3">
    <source>
        <dbReference type="EMBL" id="PVY39708.1"/>
    </source>
</evidence>
<dbReference type="InterPro" id="IPR046586">
    <property type="entry name" value="DUF6644"/>
</dbReference>
<evidence type="ECO:0000259" key="2">
    <source>
        <dbReference type="Pfam" id="PF20349"/>
    </source>
</evidence>
<feature type="transmembrane region" description="Helical" evidence="1">
    <location>
        <begin position="101"/>
        <end position="119"/>
    </location>
</feature>
<sequence>MTGALAGLLQGLEDSALAGAIRQSAWLYPFLEILHILGIVLLVGAAFLFDLRLLGFSRNLPVPDLARHLLPWSRRGLYLIVPSGLLLFCTNAVALAGDPVFHIKLIMLVVGGLNAGFFHRFLASSAPEWGQSNTPRVAKAVALCSIVVWVVVIACGRLLAY</sequence>
<dbReference type="RefSeq" id="WP_116544226.1">
    <property type="nucleotide sequence ID" value="NZ_QEKI01000010.1"/>
</dbReference>
<keyword evidence="4" id="KW-1185">Reference proteome</keyword>
<organism evidence="3 4">
    <name type="scientific">Pontibacter virosus</name>
    <dbReference type="NCBI Taxonomy" id="1765052"/>
    <lineage>
        <taxon>Bacteria</taxon>
        <taxon>Pseudomonadati</taxon>
        <taxon>Bacteroidota</taxon>
        <taxon>Cytophagia</taxon>
        <taxon>Cytophagales</taxon>
        <taxon>Hymenobacteraceae</taxon>
        <taxon>Pontibacter</taxon>
    </lineage>
</organism>
<reference evidence="3 4" key="1">
    <citation type="submission" date="2018-04" db="EMBL/GenBank/DDBJ databases">
        <title>Genomic Encyclopedia of Type Strains, Phase IV (KMG-IV): sequencing the most valuable type-strain genomes for metagenomic binning, comparative biology and taxonomic classification.</title>
        <authorList>
            <person name="Goeker M."/>
        </authorList>
    </citation>
    <scope>NUCLEOTIDE SEQUENCE [LARGE SCALE GENOMIC DNA]</scope>
    <source>
        <strain evidence="3 4">DSM 100231</strain>
    </source>
</reference>
<gene>
    <name evidence="3" type="ORF">C8E01_11097</name>
</gene>
<feature type="transmembrane region" description="Helical" evidence="1">
    <location>
        <begin position="76"/>
        <end position="95"/>
    </location>
</feature>
<protein>
    <recommendedName>
        <fullName evidence="2">DUF6644 domain-containing protein</fullName>
    </recommendedName>
</protein>